<keyword evidence="2" id="KW-0808">Transferase</keyword>
<comment type="caution">
    <text evidence="3">The sequence shown here is derived from an EMBL/GenBank/DDBJ whole genome shotgun (WGS) entry which is preliminary data.</text>
</comment>
<dbReference type="SUPFAM" id="SSF53756">
    <property type="entry name" value="UDP-Glycosyltransferase/glycogen phosphorylase"/>
    <property type="match status" value="1"/>
</dbReference>
<dbReference type="Proteomes" id="UP000541444">
    <property type="component" value="Unassembled WGS sequence"/>
</dbReference>
<dbReference type="AlphaFoldDB" id="A0A7J7LGP5"/>
<sequence>LVNPARGSGRDLDELQTEINVSCKRINKEFCYTWYEPIVYIDKPLSISERIVFYSIAECVVVSAVRDGMNLTPYEYIVCKQGVSGLGSGSDSIGIKKSMLVVSEFVGCSPSLSGAIRINLWNIETIGEALNEAISMAESEKQLLHEKYYRYVSTYDVAYWSRSFMQDLERSCKDPFRRRCYAMGIGFGFRLVALDANFKKLEISTIEPAYKKSSNRAILLDYDATVMPQTTINKTPSDEDCKQTLRRFKNHRFHCQRMGEGQLKQVVFSMLGDWNYNRTWLLHEMVVR</sequence>
<dbReference type="EMBL" id="JACGCM010002299">
    <property type="protein sequence ID" value="KAF6141710.1"/>
    <property type="molecule type" value="Genomic_DNA"/>
</dbReference>
<dbReference type="PANTHER" id="PTHR10788">
    <property type="entry name" value="TREHALOSE-6-PHOSPHATE SYNTHASE"/>
    <property type="match status" value="1"/>
</dbReference>
<evidence type="ECO:0000256" key="1">
    <source>
        <dbReference type="ARBA" id="ARBA00022676"/>
    </source>
</evidence>
<organism evidence="3 4">
    <name type="scientific">Kingdonia uniflora</name>
    <dbReference type="NCBI Taxonomy" id="39325"/>
    <lineage>
        <taxon>Eukaryota</taxon>
        <taxon>Viridiplantae</taxon>
        <taxon>Streptophyta</taxon>
        <taxon>Embryophyta</taxon>
        <taxon>Tracheophyta</taxon>
        <taxon>Spermatophyta</taxon>
        <taxon>Magnoliopsida</taxon>
        <taxon>Ranunculales</taxon>
        <taxon>Circaeasteraceae</taxon>
        <taxon>Kingdonia</taxon>
    </lineage>
</organism>
<dbReference type="GO" id="GO:0005992">
    <property type="term" value="P:trehalose biosynthetic process"/>
    <property type="evidence" value="ECO:0007669"/>
    <property type="project" value="InterPro"/>
</dbReference>
<dbReference type="GO" id="GO:0005829">
    <property type="term" value="C:cytosol"/>
    <property type="evidence" value="ECO:0007669"/>
    <property type="project" value="TreeGrafter"/>
</dbReference>
<dbReference type="Pfam" id="PF00982">
    <property type="entry name" value="Glyco_transf_20"/>
    <property type="match status" value="1"/>
</dbReference>
<dbReference type="GO" id="GO:0004805">
    <property type="term" value="F:trehalose-phosphatase activity"/>
    <property type="evidence" value="ECO:0007669"/>
    <property type="project" value="TreeGrafter"/>
</dbReference>
<dbReference type="InterPro" id="IPR001830">
    <property type="entry name" value="Glyco_trans_20"/>
</dbReference>
<evidence type="ECO:0000313" key="3">
    <source>
        <dbReference type="EMBL" id="KAF6141710.1"/>
    </source>
</evidence>
<keyword evidence="1" id="KW-0328">Glycosyltransferase</keyword>
<name>A0A7J7LGP5_9MAGN</name>
<keyword evidence="4" id="KW-1185">Reference proteome</keyword>
<reference evidence="3 4" key="1">
    <citation type="journal article" date="2020" name="IScience">
        <title>Genome Sequencing of the Endangered Kingdonia uniflora (Circaeasteraceae, Ranunculales) Reveals Potential Mechanisms of Evolutionary Specialization.</title>
        <authorList>
            <person name="Sun Y."/>
            <person name="Deng T."/>
            <person name="Zhang A."/>
            <person name="Moore M.J."/>
            <person name="Landis J.B."/>
            <person name="Lin N."/>
            <person name="Zhang H."/>
            <person name="Zhang X."/>
            <person name="Huang J."/>
            <person name="Zhang X."/>
            <person name="Sun H."/>
            <person name="Wang H."/>
        </authorList>
    </citation>
    <scope>NUCLEOTIDE SEQUENCE [LARGE SCALE GENOMIC DNA]</scope>
    <source>
        <strain evidence="3">TB1705</strain>
        <tissue evidence="3">Leaf</tissue>
    </source>
</reference>
<dbReference type="GO" id="GO:0016757">
    <property type="term" value="F:glycosyltransferase activity"/>
    <property type="evidence" value="ECO:0007669"/>
    <property type="project" value="UniProtKB-KW"/>
</dbReference>
<feature type="non-terminal residue" evidence="3">
    <location>
        <position position="1"/>
    </location>
</feature>
<dbReference type="OrthoDB" id="1712866at2759"/>
<gene>
    <name evidence="3" type="ORF">GIB67_027888</name>
</gene>
<proteinExistence type="predicted"/>
<accession>A0A7J7LGP5</accession>
<dbReference type="PANTHER" id="PTHR10788:SF113">
    <property type="entry name" value="TREHALOSE 6-PHOSPHATE PHOSPHATASE"/>
    <property type="match status" value="1"/>
</dbReference>
<dbReference type="Gene3D" id="3.40.50.2000">
    <property type="entry name" value="Glycogen Phosphorylase B"/>
    <property type="match status" value="1"/>
</dbReference>
<dbReference type="FunFam" id="3.40.50.2000:FF:000010">
    <property type="entry name" value="Alpha,alpha-trehalose-phosphate synthase"/>
    <property type="match status" value="1"/>
</dbReference>
<evidence type="ECO:0000313" key="4">
    <source>
        <dbReference type="Proteomes" id="UP000541444"/>
    </source>
</evidence>
<protein>
    <submittedName>
        <fullName evidence="3">Uncharacterized protein</fullName>
    </submittedName>
</protein>
<evidence type="ECO:0000256" key="2">
    <source>
        <dbReference type="ARBA" id="ARBA00022679"/>
    </source>
</evidence>